<gene>
    <name evidence="13" type="ORF">ABB37_01401</name>
</gene>
<feature type="compositionally biased region" description="Low complexity" evidence="11">
    <location>
        <begin position="754"/>
        <end position="770"/>
    </location>
</feature>
<feature type="compositionally biased region" description="Low complexity" evidence="11">
    <location>
        <begin position="1102"/>
        <end position="1115"/>
    </location>
</feature>
<comment type="catalytic activity">
    <reaction evidence="8">
        <text>L-threonyl-[protein] + ATP = O-phospho-L-threonyl-[protein] + ADP + H(+)</text>
        <dbReference type="Rhea" id="RHEA:46608"/>
        <dbReference type="Rhea" id="RHEA-COMP:11060"/>
        <dbReference type="Rhea" id="RHEA-COMP:11605"/>
        <dbReference type="ChEBI" id="CHEBI:15378"/>
        <dbReference type="ChEBI" id="CHEBI:30013"/>
        <dbReference type="ChEBI" id="CHEBI:30616"/>
        <dbReference type="ChEBI" id="CHEBI:61977"/>
        <dbReference type="ChEBI" id="CHEBI:456216"/>
        <dbReference type="EC" id="2.7.11.22"/>
    </reaction>
</comment>
<dbReference type="GO" id="GO:0004693">
    <property type="term" value="F:cyclin-dependent protein serine/threonine kinase activity"/>
    <property type="evidence" value="ECO:0007669"/>
    <property type="project" value="UniProtKB-EC"/>
</dbReference>
<evidence type="ECO:0000313" key="13">
    <source>
        <dbReference type="EMBL" id="KPA84962.1"/>
    </source>
</evidence>
<keyword evidence="3" id="KW-0723">Serine/threonine-protein kinase</keyword>
<dbReference type="Gene3D" id="3.30.200.20">
    <property type="entry name" value="Phosphorylase Kinase, domain 1"/>
    <property type="match status" value="1"/>
</dbReference>
<dbReference type="GO" id="GO:0005634">
    <property type="term" value="C:nucleus"/>
    <property type="evidence" value="ECO:0007669"/>
    <property type="project" value="TreeGrafter"/>
</dbReference>
<feature type="compositionally biased region" description="Polar residues" evidence="11">
    <location>
        <begin position="1091"/>
        <end position="1101"/>
    </location>
</feature>
<keyword evidence="6 13" id="KW-0418">Kinase</keyword>
<dbReference type="VEuPathDB" id="TriTrypDB:LpyrH10_02_3750"/>
<dbReference type="OrthoDB" id="272141at2759"/>
<evidence type="ECO:0000256" key="2">
    <source>
        <dbReference type="ARBA" id="ARBA00012425"/>
    </source>
</evidence>
<dbReference type="RefSeq" id="XP_015663401.1">
    <property type="nucleotide sequence ID" value="XM_015797881.1"/>
</dbReference>
<dbReference type="SMART" id="SM00220">
    <property type="entry name" value="S_TKc"/>
    <property type="match status" value="1"/>
</dbReference>
<feature type="compositionally biased region" description="Low complexity" evidence="11">
    <location>
        <begin position="898"/>
        <end position="911"/>
    </location>
</feature>
<evidence type="ECO:0000256" key="4">
    <source>
        <dbReference type="ARBA" id="ARBA00022679"/>
    </source>
</evidence>
<evidence type="ECO:0000256" key="8">
    <source>
        <dbReference type="ARBA" id="ARBA00047811"/>
    </source>
</evidence>
<organism evidence="13 14">
    <name type="scientific">Leptomonas pyrrhocoris</name>
    <name type="common">Firebug parasite</name>
    <dbReference type="NCBI Taxonomy" id="157538"/>
    <lineage>
        <taxon>Eukaryota</taxon>
        <taxon>Discoba</taxon>
        <taxon>Euglenozoa</taxon>
        <taxon>Kinetoplastea</taxon>
        <taxon>Metakinetoplastina</taxon>
        <taxon>Trypanosomatida</taxon>
        <taxon>Trypanosomatidae</taxon>
        <taxon>Leishmaniinae</taxon>
        <taxon>Leptomonas</taxon>
    </lineage>
</organism>
<sequence length="1145" mass="122820">MENYEVLGILGEGTYGVVMKARNRITGKLVAIKRFKQTEEDDHVRKTSKREVRMLQQLRHPNVVRLEEVFRREGKLHLVFEFIDKTILQVLEGTSRGIPSRDLRRYTYQLLRGVDFCHANNIIHRDVKPENVLIDQHGMLKLCDFGFARQMTTKGKYTDYVATRWYRAPELLVGDVSYGKPVDVWAVGCMFAELSDGQPLFPGESDLDQLCLIIQTCGPVPENMVTIFEHNSLYRNVSFPHSGIVYTLQERYHRQSEDWLEFLYACLHPDPAKRLTCGELMALPYFTRDGFRERYEQELRAMSGLPLLLRQNPTASAPSPTRRPMGEKVIKGPKNAQEATTLATSNASTEPTTPPSSKKYPAMNAKGELGKHGGTEAGKPKAGKGDTGSFLPVVTPLALGQSEGSVQLPLIPNSDTDKGVGAAVAAVKTRDADEDGESPSRHRRCRHPRLSSDVTASPGSSLGDCIAPAVPKGRRFSQSFSTVLSSRRTSSASSMPVSPVKKTDSIVMNGATYGESGRRLSNMVGNRDEDEGGRRAPGAAVAACVANPLAGAAAAAAPAKAVLGGAVGGGSKRTSGCSPFSSSNGSPRSSSPPNVPSDAKPSHGGVAPASSAFSPSTTTDAVLKAAPGQQQAQQQAPPSPQQPPHLMPLAERLPDLTSPQLHLATHDWRGSVDMEDIPKPPSQPPCPISPPSPHDGCFAGQPCANPLASPSSQDRGSVKCAPPKTRRSGPIDAGDVPHMCTKKKVMKRRKESVPGHGSCVSSSHSTSPFSPQEQLLEELRARGVHEHALHDGTAQESASVNALKLCTTRASPQLPGSSRSHDRREAGVAVPDKTQAPEKMSRTRGRLSAPHTPGTTTANGKYGIETRGAMPLKERKSKPLHASTHATSQAHEGPTRTSPQPSLQHQQQQLPDTLLALSALRDNTTSPHQPFPHDGGQAEKYPYSRFTQAGGGVAHYAVPPPPKTQTKEVTAVALAKRAIMRSRKPLGVYALQSTRRSLDGSERAGSITHVHDTATTVQSSLSSSQYGGFAIPYHRVSNADSNGGAPQGSSGGPNITPQPPPLASKKARRNCTSISGDMNGVGRGGMPSYPNRCQSDQQQLSPAPALNTATTTTEKPTPRRRENSDSIQKLLPLMCNAATAATTQM</sequence>
<evidence type="ECO:0000256" key="6">
    <source>
        <dbReference type="ARBA" id="ARBA00022777"/>
    </source>
</evidence>
<evidence type="ECO:0000256" key="9">
    <source>
        <dbReference type="ARBA" id="ARBA00048367"/>
    </source>
</evidence>
<accession>A0A0N0DZA3</accession>
<protein>
    <recommendedName>
        <fullName evidence="2">cyclin-dependent kinase</fullName>
        <ecNumber evidence="2">2.7.11.22</ecNumber>
    </recommendedName>
</protein>
<feature type="compositionally biased region" description="Polar residues" evidence="11">
    <location>
        <begin position="337"/>
        <end position="351"/>
    </location>
</feature>
<dbReference type="Pfam" id="PF00069">
    <property type="entry name" value="Pkinase"/>
    <property type="match status" value="1"/>
</dbReference>
<dbReference type="InterPro" id="IPR000719">
    <property type="entry name" value="Prot_kinase_dom"/>
</dbReference>
<feature type="region of interest" description="Disordered" evidence="11">
    <location>
        <begin position="310"/>
        <end position="388"/>
    </location>
</feature>
<evidence type="ECO:0000256" key="10">
    <source>
        <dbReference type="PROSITE-ProRule" id="PRU10141"/>
    </source>
</evidence>
<comment type="similarity">
    <text evidence="1">Belongs to the protein kinase superfamily. CMGC Ser/Thr protein kinase family. CDC2/CDKX subfamily.</text>
</comment>
<evidence type="ECO:0000256" key="5">
    <source>
        <dbReference type="ARBA" id="ARBA00022741"/>
    </source>
</evidence>
<feature type="region of interest" description="Disordered" evidence="11">
    <location>
        <begin position="567"/>
        <end position="941"/>
    </location>
</feature>
<comment type="caution">
    <text evidence="13">The sequence shown here is derived from an EMBL/GenBank/DDBJ whole genome shotgun (WGS) entry which is preliminary data.</text>
</comment>
<keyword evidence="14" id="KW-1185">Reference proteome</keyword>
<dbReference type="CDD" id="cd07833">
    <property type="entry name" value="STKc_CDKL"/>
    <property type="match status" value="1"/>
</dbReference>
<dbReference type="PANTHER" id="PTHR24056:SF400">
    <property type="entry name" value="KINASE, PUTATIVE-RELATED"/>
    <property type="match status" value="1"/>
</dbReference>
<feature type="compositionally biased region" description="Low complexity" evidence="11">
    <location>
        <begin position="575"/>
        <end position="592"/>
    </location>
</feature>
<feature type="region of interest" description="Disordered" evidence="11">
    <location>
        <begin position="515"/>
        <end position="535"/>
    </location>
</feature>
<evidence type="ECO:0000256" key="1">
    <source>
        <dbReference type="ARBA" id="ARBA00006485"/>
    </source>
</evidence>
<evidence type="ECO:0000256" key="7">
    <source>
        <dbReference type="ARBA" id="ARBA00022840"/>
    </source>
</evidence>
<feature type="binding site" evidence="10">
    <location>
        <position position="33"/>
    </location>
    <ligand>
        <name>ATP</name>
        <dbReference type="ChEBI" id="CHEBI:30616"/>
    </ligand>
</feature>
<dbReference type="GO" id="GO:0005524">
    <property type="term" value="F:ATP binding"/>
    <property type="evidence" value="ECO:0007669"/>
    <property type="project" value="UniProtKB-UniRule"/>
</dbReference>
<feature type="compositionally biased region" description="Polar residues" evidence="11">
    <location>
        <begin position="808"/>
        <end position="818"/>
    </location>
</feature>
<evidence type="ECO:0000256" key="3">
    <source>
        <dbReference type="ARBA" id="ARBA00022527"/>
    </source>
</evidence>
<dbReference type="PROSITE" id="PS50011">
    <property type="entry name" value="PROTEIN_KINASE_DOM"/>
    <property type="match status" value="1"/>
</dbReference>
<dbReference type="EC" id="2.7.11.22" evidence="2"/>
<dbReference type="Gene3D" id="1.10.510.10">
    <property type="entry name" value="Transferase(Phosphotransferase) domain 1"/>
    <property type="match status" value="1"/>
</dbReference>
<dbReference type="PROSITE" id="PS00107">
    <property type="entry name" value="PROTEIN_KINASE_ATP"/>
    <property type="match status" value="1"/>
</dbReference>
<dbReference type="InterPro" id="IPR008271">
    <property type="entry name" value="Ser/Thr_kinase_AS"/>
</dbReference>
<dbReference type="GeneID" id="26901696"/>
<feature type="compositionally biased region" description="Basic and acidic residues" evidence="11">
    <location>
        <begin position="777"/>
        <end position="790"/>
    </location>
</feature>
<feature type="compositionally biased region" description="Pro residues" evidence="11">
    <location>
        <begin position="637"/>
        <end position="646"/>
    </location>
</feature>
<feature type="compositionally biased region" description="Basic and acidic residues" evidence="11">
    <location>
        <begin position="664"/>
        <end position="678"/>
    </location>
</feature>
<dbReference type="Proteomes" id="UP000037923">
    <property type="component" value="Unassembled WGS sequence"/>
</dbReference>
<feature type="region of interest" description="Disordered" evidence="11">
    <location>
        <begin position="428"/>
        <end position="460"/>
    </location>
</feature>
<keyword evidence="5 10" id="KW-0547">Nucleotide-binding</keyword>
<keyword evidence="7 10" id="KW-0067">ATP-binding</keyword>
<feature type="compositionally biased region" description="Low complexity" evidence="11">
    <location>
        <begin position="607"/>
        <end position="636"/>
    </location>
</feature>
<keyword evidence="4" id="KW-0808">Transferase</keyword>
<dbReference type="SUPFAM" id="SSF56112">
    <property type="entry name" value="Protein kinase-like (PK-like)"/>
    <property type="match status" value="1"/>
</dbReference>
<dbReference type="AlphaFoldDB" id="A0A0N0DZA3"/>
<dbReference type="InterPro" id="IPR011009">
    <property type="entry name" value="Kinase-like_dom_sf"/>
</dbReference>
<feature type="compositionally biased region" description="Pro residues" evidence="11">
    <location>
        <begin position="679"/>
        <end position="693"/>
    </location>
</feature>
<evidence type="ECO:0000313" key="14">
    <source>
        <dbReference type="Proteomes" id="UP000037923"/>
    </source>
</evidence>
<dbReference type="FunFam" id="1.10.510.10:FF:000624">
    <property type="entry name" value="Mitogen-activated protein kinase"/>
    <property type="match status" value="1"/>
</dbReference>
<evidence type="ECO:0000259" key="12">
    <source>
        <dbReference type="PROSITE" id="PS50011"/>
    </source>
</evidence>
<reference evidence="13 14" key="1">
    <citation type="submission" date="2015-07" db="EMBL/GenBank/DDBJ databases">
        <title>High-quality genome of monoxenous trypanosomatid Leptomonas pyrrhocoris.</title>
        <authorList>
            <person name="Flegontov P."/>
            <person name="Butenko A."/>
            <person name="Firsov S."/>
            <person name="Vlcek C."/>
            <person name="Logacheva M.D."/>
            <person name="Field M."/>
            <person name="Filatov D."/>
            <person name="Flegontova O."/>
            <person name="Gerasimov E."/>
            <person name="Jackson A.P."/>
            <person name="Kelly S."/>
            <person name="Opperdoes F."/>
            <person name="O'Reilly A."/>
            <person name="Votypka J."/>
            <person name="Yurchenko V."/>
            <person name="Lukes J."/>
        </authorList>
    </citation>
    <scope>NUCLEOTIDE SEQUENCE [LARGE SCALE GENOMIC DNA]</scope>
    <source>
        <strain evidence="13">H10</strain>
    </source>
</reference>
<proteinExistence type="inferred from homology"/>
<name>A0A0N0DZA3_LEPPY</name>
<dbReference type="FunFam" id="3.30.200.20:FF:000049">
    <property type="entry name" value="cyclin-dependent kinase-like 1 isoform X1"/>
    <property type="match status" value="1"/>
</dbReference>
<dbReference type="PANTHER" id="PTHR24056">
    <property type="entry name" value="CELL DIVISION PROTEIN KINASE"/>
    <property type="match status" value="1"/>
</dbReference>
<dbReference type="EMBL" id="LGTL01000002">
    <property type="protein sequence ID" value="KPA84962.1"/>
    <property type="molecule type" value="Genomic_DNA"/>
</dbReference>
<evidence type="ECO:0000256" key="11">
    <source>
        <dbReference type="SAM" id="MobiDB-lite"/>
    </source>
</evidence>
<comment type="catalytic activity">
    <reaction evidence="9">
        <text>L-seryl-[protein] + ATP = O-phospho-L-seryl-[protein] + ADP + H(+)</text>
        <dbReference type="Rhea" id="RHEA:17989"/>
        <dbReference type="Rhea" id="RHEA-COMP:9863"/>
        <dbReference type="Rhea" id="RHEA-COMP:11604"/>
        <dbReference type="ChEBI" id="CHEBI:15378"/>
        <dbReference type="ChEBI" id="CHEBI:29999"/>
        <dbReference type="ChEBI" id="CHEBI:30616"/>
        <dbReference type="ChEBI" id="CHEBI:83421"/>
        <dbReference type="ChEBI" id="CHEBI:456216"/>
        <dbReference type="EC" id="2.7.11.22"/>
    </reaction>
</comment>
<dbReference type="InterPro" id="IPR017441">
    <property type="entry name" value="Protein_kinase_ATP_BS"/>
</dbReference>
<dbReference type="PROSITE" id="PS00108">
    <property type="entry name" value="PROTEIN_KINASE_ST"/>
    <property type="match status" value="1"/>
</dbReference>
<dbReference type="OMA" id="GFAIPYH"/>
<dbReference type="InterPro" id="IPR050108">
    <property type="entry name" value="CDK"/>
</dbReference>
<feature type="domain" description="Protein kinase" evidence="12">
    <location>
        <begin position="4"/>
        <end position="286"/>
    </location>
</feature>
<feature type="compositionally biased region" description="Basic residues" evidence="11">
    <location>
        <begin position="740"/>
        <end position="750"/>
    </location>
</feature>
<feature type="region of interest" description="Disordered" evidence="11">
    <location>
        <begin position="1037"/>
        <end position="1126"/>
    </location>
</feature>